<evidence type="ECO:0000259" key="6">
    <source>
        <dbReference type="Pfam" id="PF08531"/>
    </source>
</evidence>
<sequence length="942" mass="106396">MNLTRLPSVLLLLALLNVTMLLQGCQSDDAPLLGKAPVELSVGEGVTNPLGYYESEPRFSWQLANDAIGNFQSAYQIQLSKQNPEFSKANVYWDSGKVDSERNSWVRYSGSKLRSRDKVFWRVRIWDDKQRVSNWSQVQSMELGLLNNSDWQAQWIGHPDTAIEKQPEQALLAKAQYLRTEFNLSENVKKARLYVSAKGLFKAYLNGSEIAPEDVMTPGWTPYQKRIETLTYDVTDMLAKGRNVIAGNIAGGWYAGRVYKFKDKEHRLPARFIAQLEIEFESGQTKIIASDQNWLSFVDGPIQFASIYDGEHYYQAREIDGWTQPSFTPDGWQQVVTAAIRDEVKLVPKQHAPVRVIESLTKPAIVAVENGKVIYDFGQNMVGVPQIQLPVKAGQTVQLRFAEALHKGEFYTDNYRSAESTVFYHPNKDGIVSYRPRFTYFGYRYIEITGYDPEFIPSEDWLSALVQHSDVTINADFATSQPKLNKLAENIVWGLRSNFFDIPLDCPQRDERLGWTGDAQVFAMSSMYMADVYGFWSAWLRSVREEQSEDGMIPLYIPFVEWINWASSGWGDAVTIIPWDLYVATGDASVLADNYPMMLSWLDYHESQSRDYVSHMKTFGDWLQPYPEATNKNANRGDTDFQLISTAFYAHSVALTLKAAQVLDKNKDAERLQALLGNLKSSFQSHFFDEHLNLTDSQATQTAYLLGLAFDLFAESQRGTAENKLIALIDEADVHLRTGFLGTPLLAEVLQNAGRSDLVYQLLFKESYPSWFYSINNGATTTWERWNSYSLADGFNPEGMNSLNHYAYGSISRWFYEGILGIKPAAPGFKHILIEPQLNKKLTSASGSYHTPQGKVSVQWSVNEQRFTLVLKVPKNTQAEVKLPTVTLSNVSAEDGAVNNVDLSTLGPGQYVIEGTLKPEFTNSMARLNVVNSDLITQKVGN</sequence>
<dbReference type="InterPro" id="IPR035396">
    <property type="entry name" value="Bac_rhamnosid6H"/>
</dbReference>
<dbReference type="AlphaFoldDB" id="A0A5R9IJQ3"/>
<comment type="caution">
    <text evidence="9">The sequence shown here is derived from an EMBL/GenBank/DDBJ whole genome shotgun (WGS) entry which is preliminary data.</text>
</comment>
<dbReference type="InterPro" id="IPR008902">
    <property type="entry name" value="Rhamnosid_concanavalin"/>
</dbReference>
<dbReference type="Pfam" id="PF05592">
    <property type="entry name" value="Bac_rhamnosid"/>
    <property type="match status" value="1"/>
</dbReference>
<dbReference type="PIRSF" id="PIRSF010631">
    <property type="entry name" value="A-rhamnsds"/>
    <property type="match status" value="1"/>
</dbReference>
<keyword evidence="3" id="KW-0378">Hydrolase</keyword>
<feature type="domain" description="Alpha-L-rhamnosidase C-terminal" evidence="8">
    <location>
        <begin position="821"/>
        <end position="892"/>
    </location>
</feature>
<dbReference type="InterPro" id="IPR013737">
    <property type="entry name" value="Bac_rhamnosid_N"/>
</dbReference>
<protein>
    <recommendedName>
        <fullName evidence="2">alpha-L-rhamnosidase</fullName>
        <ecNumber evidence="2">3.2.1.40</ecNumber>
    </recommendedName>
</protein>
<dbReference type="Gene3D" id="1.50.10.10">
    <property type="match status" value="1"/>
</dbReference>
<dbReference type="RefSeq" id="WP_138319416.1">
    <property type="nucleotide sequence ID" value="NZ_VCBC01000006.1"/>
</dbReference>
<dbReference type="GO" id="GO:0030596">
    <property type="term" value="F:alpha-L-rhamnosidase activity"/>
    <property type="evidence" value="ECO:0007669"/>
    <property type="project" value="UniProtKB-EC"/>
</dbReference>
<evidence type="ECO:0000256" key="2">
    <source>
        <dbReference type="ARBA" id="ARBA00012652"/>
    </source>
</evidence>
<comment type="catalytic activity">
    <reaction evidence="1">
        <text>Hydrolysis of terminal non-reducing alpha-L-rhamnose residues in alpha-L-rhamnosides.</text>
        <dbReference type="EC" id="3.2.1.40"/>
    </reaction>
</comment>
<dbReference type="Pfam" id="PF17389">
    <property type="entry name" value="Bac_rhamnosid6H"/>
    <property type="match status" value="1"/>
</dbReference>
<organism evidence="9 10">
    <name type="scientific">Thalassotalea litorea</name>
    <dbReference type="NCBI Taxonomy" id="2020715"/>
    <lineage>
        <taxon>Bacteria</taxon>
        <taxon>Pseudomonadati</taxon>
        <taxon>Pseudomonadota</taxon>
        <taxon>Gammaproteobacteria</taxon>
        <taxon>Alteromonadales</taxon>
        <taxon>Colwelliaceae</taxon>
        <taxon>Thalassotalea</taxon>
    </lineage>
</organism>
<evidence type="ECO:0000313" key="9">
    <source>
        <dbReference type="EMBL" id="TLU65755.1"/>
    </source>
</evidence>
<dbReference type="Gene3D" id="2.60.120.260">
    <property type="entry name" value="Galactose-binding domain-like"/>
    <property type="match status" value="2"/>
</dbReference>
<feature type="domain" description="Alpha-L-rhamnosidase six-hairpin glycosidase" evidence="7">
    <location>
        <begin position="476"/>
        <end position="818"/>
    </location>
</feature>
<accession>A0A5R9IJQ3</accession>
<evidence type="ECO:0000313" key="10">
    <source>
        <dbReference type="Proteomes" id="UP000307790"/>
    </source>
</evidence>
<dbReference type="EMBL" id="VCBC01000006">
    <property type="protein sequence ID" value="TLU65755.1"/>
    <property type="molecule type" value="Genomic_DNA"/>
</dbReference>
<keyword evidence="10" id="KW-1185">Reference proteome</keyword>
<evidence type="ECO:0000256" key="3">
    <source>
        <dbReference type="ARBA" id="ARBA00022801"/>
    </source>
</evidence>
<dbReference type="InterPro" id="IPR035398">
    <property type="entry name" value="Bac_rhamnosid_C"/>
</dbReference>
<evidence type="ECO:0000259" key="8">
    <source>
        <dbReference type="Pfam" id="PF17390"/>
    </source>
</evidence>
<feature type="signal peptide" evidence="4">
    <location>
        <begin position="1"/>
        <end position="24"/>
    </location>
</feature>
<dbReference type="PROSITE" id="PS51257">
    <property type="entry name" value="PROKAR_LIPOPROTEIN"/>
    <property type="match status" value="1"/>
</dbReference>
<dbReference type="Pfam" id="PF25788">
    <property type="entry name" value="Ig_Rha78A_N"/>
    <property type="match status" value="1"/>
</dbReference>
<proteinExistence type="predicted"/>
<dbReference type="EC" id="3.2.1.40" evidence="2"/>
<dbReference type="InterPro" id="IPR008928">
    <property type="entry name" value="6-hairpin_glycosidase_sf"/>
</dbReference>
<dbReference type="GO" id="GO:0005975">
    <property type="term" value="P:carbohydrate metabolic process"/>
    <property type="evidence" value="ECO:0007669"/>
    <property type="project" value="InterPro"/>
</dbReference>
<gene>
    <name evidence="9" type="ORF">FE810_07500</name>
</gene>
<feature type="chain" id="PRO_5024420787" description="alpha-L-rhamnosidase" evidence="4">
    <location>
        <begin position="25"/>
        <end position="942"/>
    </location>
</feature>
<dbReference type="InterPro" id="IPR016007">
    <property type="entry name" value="Alpha_rhamnosid"/>
</dbReference>
<dbReference type="PANTHER" id="PTHR33307:SF6">
    <property type="entry name" value="ALPHA-RHAMNOSIDASE (EUROFUNG)-RELATED"/>
    <property type="match status" value="1"/>
</dbReference>
<dbReference type="InterPro" id="IPR013783">
    <property type="entry name" value="Ig-like_fold"/>
</dbReference>
<reference evidence="9 10" key="1">
    <citation type="submission" date="2019-05" db="EMBL/GenBank/DDBJ databases">
        <title>Genome sequences of Thalassotalea litorea 1K03283.</title>
        <authorList>
            <person name="Zhang D."/>
        </authorList>
    </citation>
    <scope>NUCLEOTIDE SEQUENCE [LARGE SCALE GENOMIC DNA]</scope>
    <source>
        <strain evidence="9 10">MCCC 1K03283</strain>
    </source>
</reference>
<dbReference type="Gene3D" id="2.60.420.10">
    <property type="entry name" value="Maltose phosphorylase, domain 3"/>
    <property type="match status" value="1"/>
</dbReference>
<dbReference type="OrthoDB" id="9761045at2"/>
<dbReference type="Gene3D" id="2.60.40.10">
    <property type="entry name" value="Immunoglobulins"/>
    <property type="match status" value="1"/>
</dbReference>
<evidence type="ECO:0000259" key="5">
    <source>
        <dbReference type="Pfam" id="PF05592"/>
    </source>
</evidence>
<dbReference type="Pfam" id="PF08531">
    <property type="entry name" value="Bac_rhamnosid_N"/>
    <property type="match status" value="1"/>
</dbReference>
<dbReference type="Proteomes" id="UP000307790">
    <property type="component" value="Unassembled WGS sequence"/>
</dbReference>
<dbReference type="SUPFAM" id="SSF48208">
    <property type="entry name" value="Six-hairpin glycosidases"/>
    <property type="match status" value="1"/>
</dbReference>
<evidence type="ECO:0000256" key="1">
    <source>
        <dbReference type="ARBA" id="ARBA00001445"/>
    </source>
</evidence>
<keyword evidence="4" id="KW-0732">Signal</keyword>
<evidence type="ECO:0000259" key="7">
    <source>
        <dbReference type="Pfam" id="PF17389"/>
    </source>
</evidence>
<feature type="domain" description="Alpha-L-rhamnosidase concanavalin-like" evidence="5">
    <location>
        <begin position="368"/>
        <end position="466"/>
    </location>
</feature>
<dbReference type="InterPro" id="IPR012341">
    <property type="entry name" value="6hp_glycosidase-like_sf"/>
</dbReference>
<dbReference type="PANTHER" id="PTHR33307">
    <property type="entry name" value="ALPHA-RHAMNOSIDASE (EUROFUNG)"/>
    <property type="match status" value="1"/>
</dbReference>
<name>A0A5R9IJQ3_9GAMM</name>
<evidence type="ECO:0000256" key="4">
    <source>
        <dbReference type="SAM" id="SignalP"/>
    </source>
</evidence>
<feature type="domain" description="Bacterial alpha-L-rhamnosidase N-terminal" evidence="6">
    <location>
        <begin position="187"/>
        <end position="358"/>
    </location>
</feature>
<dbReference type="Pfam" id="PF17390">
    <property type="entry name" value="Bac_rhamnosid_C"/>
    <property type="match status" value="1"/>
</dbReference>